<keyword evidence="2" id="KW-1185">Reference proteome</keyword>
<dbReference type="Proteomes" id="UP001234297">
    <property type="component" value="Chromosome 1"/>
</dbReference>
<sequence length="228" mass="24294">MDSWLLKSEKDLTAGGVQEQLAAGRVWAATTGPDVQGAAGNMDEKVLAAGGVGGLAAGRGKTCGRWRKITGDTQRRVLFSPLQNRAWIVFSKQQQRPSVFAVAGTILSSGSVAGTGGASYLSSSMLCNRVQKKKPCGFLLPLQFRNKRATAQLFSGEYKQKQRCLCFCVSVAGTSLRSPAHLDQQPDGEPFCISFTKRTAVIILVVVADGDSGGAGTVEQRRAGKRER</sequence>
<reference evidence="1 2" key="1">
    <citation type="journal article" date="2022" name="Hortic Res">
        <title>A haplotype resolved chromosomal level avocado genome allows analysis of novel avocado genes.</title>
        <authorList>
            <person name="Nath O."/>
            <person name="Fletcher S.J."/>
            <person name="Hayward A."/>
            <person name="Shaw L.M."/>
            <person name="Masouleh A.K."/>
            <person name="Furtado A."/>
            <person name="Henry R.J."/>
            <person name="Mitter N."/>
        </authorList>
    </citation>
    <scope>NUCLEOTIDE SEQUENCE [LARGE SCALE GENOMIC DNA]</scope>
    <source>
        <strain evidence="2">cv. Hass</strain>
    </source>
</reference>
<organism evidence="1 2">
    <name type="scientific">Persea americana</name>
    <name type="common">Avocado</name>
    <dbReference type="NCBI Taxonomy" id="3435"/>
    <lineage>
        <taxon>Eukaryota</taxon>
        <taxon>Viridiplantae</taxon>
        <taxon>Streptophyta</taxon>
        <taxon>Embryophyta</taxon>
        <taxon>Tracheophyta</taxon>
        <taxon>Spermatophyta</taxon>
        <taxon>Magnoliopsida</taxon>
        <taxon>Magnoliidae</taxon>
        <taxon>Laurales</taxon>
        <taxon>Lauraceae</taxon>
        <taxon>Persea</taxon>
    </lineage>
</organism>
<evidence type="ECO:0000313" key="1">
    <source>
        <dbReference type="EMBL" id="KAJ8649074.1"/>
    </source>
</evidence>
<evidence type="ECO:0000313" key="2">
    <source>
        <dbReference type="Proteomes" id="UP001234297"/>
    </source>
</evidence>
<protein>
    <submittedName>
        <fullName evidence="1">Uncharacterized protein</fullName>
    </submittedName>
</protein>
<proteinExistence type="predicted"/>
<gene>
    <name evidence="1" type="ORF">MRB53_002097</name>
</gene>
<comment type="caution">
    <text evidence="1">The sequence shown here is derived from an EMBL/GenBank/DDBJ whole genome shotgun (WGS) entry which is preliminary data.</text>
</comment>
<dbReference type="EMBL" id="CM056809">
    <property type="protein sequence ID" value="KAJ8649074.1"/>
    <property type="molecule type" value="Genomic_DNA"/>
</dbReference>
<name>A0ACC2MTN3_PERAE</name>
<accession>A0ACC2MTN3</accession>